<evidence type="ECO:0000313" key="2">
    <source>
        <dbReference type="EMBL" id="MDN3589150.1"/>
    </source>
</evidence>
<reference evidence="3" key="1">
    <citation type="journal article" date="2019" name="Int. J. Syst. Evol. Microbiol.">
        <title>The Global Catalogue of Microorganisms (GCM) 10K type strain sequencing project: providing services to taxonomists for standard genome sequencing and annotation.</title>
        <authorList>
            <consortium name="The Broad Institute Genomics Platform"/>
            <consortium name="The Broad Institute Genome Sequencing Center for Infectious Disease"/>
            <person name="Wu L."/>
            <person name="Ma J."/>
        </authorList>
    </citation>
    <scope>NUCLEOTIDE SEQUENCE [LARGE SCALE GENOMIC DNA]</scope>
    <source>
        <strain evidence="3">CECT 7069</strain>
    </source>
</reference>
<evidence type="ECO:0008006" key="4">
    <source>
        <dbReference type="Google" id="ProtNLM"/>
    </source>
</evidence>
<proteinExistence type="predicted"/>
<feature type="chain" id="PRO_5047217450" description="DUF3108 domain-containing protein" evidence="1">
    <location>
        <begin position="20"/>
        <end position="236"/>
    </location>
</feature>
<protein>
    <recommendedName>
        <fullName evidence="4">DUF3108 domain-containing protein</fullName>
    </recommendedName>
</protein>
<keyword evidence="3" id="KW-1185">Reference proteome</keyword>
<dbReference type="Proteomes" id="UP001224644">
    <property type="component" value="Unassembled WGS sequence"/>
</dbReference>
<gene>
    <name evidence="2" type="ORF">QWZ12_00835</name>
</gene>
<organism evidence="2 3">
    <name type="scientific">Methylobacterium adhaesivum</name>
    <dbReference type="NCBI Taxonomy" id="333297"/>
    <lineage>
        <taxon>Bacteria</taxon>
        <taxon>Pseudomonadati</taxon>
        <taxon>Pseudomonadota</taxon>
        <taxon>Alphaproteobacteria</taxon>
        <taxon>Hyphomicrobiales</taxon>
        <taxon>Methylobacteriaceae</taxon>
        <taxon>Methylobacterium</taxon>
    </lineage>
</organism>
<feature type="signal peptide" evidence="1">
    <location>
        <begin position="1"/>
        <end position="19"/>
    </location>
</feature>
<dbReference type="RefSeq" id="WP_238228485.1">
    <property type="nucleotide sequence ID" value="NZ_BPQD01000052.1"/>
</dbReference>
<evidence type="ECO:0000256" key="1">
    <source>
        <dbReference type="SAM" id="SignalP"/>
    </source>
</evidence>
<accession>A0ABT8BBI1</accession>
<dbReference type="EMBL" id="JAUFPX010000001">
    <property type="protein sequence ID" value="MDN3589150.1"/>
    <property type="molecule type" value="Genomic_DNA"/>
</dbReference>
<sequence length="236" mass="25560">MKSVALAALLLLAASPVLAETTPAAETPSVAAAGTSAPAASDLLFEKPQMKNVPPGTKLTYGYLRRSGISKGPFGPPMDDTIKLGIEPGKSADSRDIRVEMFSGANRFPAGPFEDMPGNPVMTLFLEHHLIDMARVLSANPRYIKNAIRKGLRDNATVTPTTIDYQGQKVAAWRIETQPFLEDRMKERMRGLENIRYTFVTSDAVPGELVSIEAQSKTAEGGELLEERLTYVPNAG</sequence>
<name>A0ABT8BBI1_9HYPH</name>
<keyword evidence="1" id="KW-0732">Signal</keyword>
<evidence type="ECO:0000313" key="3">
    <source>
        <dbReference type="Proteomes" id="UP001224644"/>
    </source>
</evidence>
<comment type="caution">
    <text evidence="2">The sequence shown here is derived from an EMBL/GenBank/DDBJ whole genome shotgun (WGS) entry which is preliminary data.</text>
</comment>